<dbReference type="AlphaFoldDB" id="A0A3N7JLR7"/>
<dbReference type="Proteomes" id="UP000267464">
    <property type="component" value="Unassembled WGS sequence"/>
</dbReference>
<evidence type="ECO:0000313" key="4">
    <source>
        <dbReference type="EMBL" id="RQP22229.1"/>
    </source>
</evidence>
<proteinExistence type="inferred from homology"/>
<dbReference type="GO" id="GO:0006508">
    <property type="term" value="P:proteolysis"/>
    <property type="evidence" value="ECO:0007669"/>
    <property type="project" value="InterPro"/>
</dbReference>
<evidence type="ECO:0000313" key="5">
    <source>
        <dbReference type="Proteomes" id="UP000267464"/>
    </source>
</evidence>
<dbReference type="EMBL" id="QUSW01000008">
    <property type="protein sequence ID" value="RQP22229.1"/>
    <property type="molecule type" value="Genomic_DNA"/>
</dbReference>
<dbReference type="OrthoDB" id="9764363at2"/>
<keyword evidence="5" id="KW-1185">Reference proteome</keyword>
<dbReference type="SUPFAM" id="SSF52096">
    <property type="entry name" value="ClpP/crotonase"/>
    <property type="match status" value="1"/>
</dbReference>
<sequence>MKPAMHATPSSLVQRDAAPAGTPLRHAAPERPRRLPGWPFSRQRTASIAVLTISGVIDDKSALAILSCCQQVSWQQQDTIGLVLRIASEGGSLAAAQAIVQVIEQLRDEHGLVIAVAIDDIAISAAFYLALAGDFVAAQPAATLGSVGSRIRRYDATALLARLGVQDASVASSLHKGAESSWVTAAAHADPALAQPLVDDIHAQFVDWMKLRRGIAAIPPDLVDGRMFTGRVAHMHGLIDATGGTARAIAHVAERCAVESFSLLHIEYASKAGPVESLLGAIPFGPLIGRLLGIGK</sequence>
<dbReference type="GO" id="GO:0008233">
    <property type="term" value="F:peptidase activity"/>
    <property type="evidence" value="ECO:0007669"/>
    <property type="project" value="InterPro"/>
</dbReference>
<dbReference type="Gene3D" id="3.90.226.10">
    <property type="entry name" value="2-enoyl-CoA Hydratase, Chain A, domain 1"/>
    <property type="match status" value="1"/>
</dbReference>
<dbReference type="PANTHER" id="PTHR42987:SF6">
    <property type="entry name" value="PROTEINASE IV"/>
    <property type="match status" value="1"/>
</dbReference>
<name>A0A3N7JLR7_9BURK</name>
<dbReference type="PANTHER" id="PTHR42987">
    <property type="entry name" value="PEPTIDASE S49"/>
    <property type="match status" value="1"/>
</dbReference>
<protein>
    <recommendedName>
        <fullName evidence="3">Peptidase S49 domain-containing protein</fullName>
    </recommendedName>
</protein>
<feature type="region of interest" description="Disordered" evidence="2">
    <location>
        <begin position="1"/>
        <end position="39"/>
    </location>
</feature>
<dbReference type="Pfam" id="PF01343">
    <property type="entry name" value="Peptidase_S49"/>
    <property type="match status" value="1"/>
</dbReference>
<dbReference type="InterPro" id="IPR029045">
    <property type="entry name" value="ClpP/crotonase-like_dom_sf"/>
</dbReference>
<reference evidence="4 5" key="1">
    <citation type="submission" date="2018-08" db="EMBL/GenBank/DDBJ databases">
        <authorList>
            <person name="Khan S.A."/>
            <person name="Jeon C.O."/>
            <person name="Chun B.H."/>
            <person name="Jeong S.E."/>
        </authorList>
    </citation>
    <scope>NUCLEOTIDE SEQUENCE [LARGE SCALE GENOMIC DNA]</scope>
    <source>
        <strain evidence="4 5">S-16</strain>
    </source>
</reference>
<reference evidence="4 5" key="2">
    <citation type="submission" date="2018-12" db="EMBL/GenBank/DDBJ databases">
        <title>Rhizobacter gummiphilus sp. nov., a rubber-degrading bacterium isolated from the soil of a botanical garden in Japan.</title>
        <authorList>
            <person name="Shunsuke S.S."/>
        </authorList>
    </citation>
    <scope>NUCLEOTIDE SEQUENCE [LARGE SCALE GENOMIC DNA]</scope>
    <source>
        <strain evidence="4 5">S-16</strain>
    </source>
</reference>
<evidence type="ECO:0000256" key="1">
    <source>
        <dbReference type="ARBA" id="ARBA00008683"/>
    </source>
</evidence>
<evidence type="ECO:0000256" key="2">
    <source>
        <dbReference type="SAM" id="MobiDB-lite"/>
    </source>
</evidence>
<gene>
    <name evidence="4" type="ORF">DZC73_24875</name>
</gene>
<dbReference type="InterPro" id="IPR002142">
    <property type="entry name" value="Peptidase_S49"/>
</dbReference>
<evidence type="ECO:0000259" key="3">
    <source>
        <dbReference type="Pfam" id="PF01343"/>
    </source>
</evidence>
<dbReference type="RefSeq" id="WP_124543078.1">
    <property type="nucleotide sequence ID" value="NZ_QUSW01000008.1"/>
</dbReference>
<organism evidence="4 5">
    <name type="scientific">Piscinibacter terrae</name>
    <dbReference type="NCBI Taxonomy" id="2496871"/>
    <lineage>
        <taxon>Bacteria</taxon>
        <taxon>Pseudomonadati</taxon>
        <taxon>Pseudomonadota</taxon>
        <taxon>Betaproteobacteria</taxon>
        <taxon>Burkholderiales</taxon>
        <taxon>Sphaerotilaceae</taxon>
        <taxon>Piscinibacter</taxon>
    </lineage>
</organism>
<comment type="caution">
    <text evidence="4">The sequence shown here is derived from an EMBL/GenBank/DDBJ whole genome shotgun (WGS) entry which is preliminary data.</text>
</comment>
<feature type="domain" description="Peptidase S49" evidence="3">
    <location>
        <begin position="114"/>
        <end position="257"/>
    </location>
</feature>
<accession>A0A3N7JLR7</accession>
<comment type="similarity">
    <text evidence="1">Belongs to the peptidase S49 family.</text>
</comment>